<evidence type="ECO:0000313" key="1">
    <source>
        <dbReference type="EMBL" id="SVD47094.1"/>
    </source>
</evidence>
<reference evidence="1" key="1">
    <citation type="submission" date="2018-05" db="EMBL/GenBank/DDBJ databases">
        <authorList>
            <person name="Lanie J.A."/>
            <person name="Ng W.-L."/>
            <person name="Kazmierczak K.M."/>
            <person name="Andrzejewski T.M."/>
            <person name="Davidsen T.M."/>
            <person name="Wayne K.J."/>
            <person name="Tettelin H."/>
            <person name="Glass J.I."/>
            <person name="Rusch D."/>
            <person name="Podicherti R."/>
            <person name="Tsui H.-C.T."/>
            <person name="Winkler M.E."/>
        </authorList>
    </citation>
    <scope>NUCLEOTIDE SEQUENCE</scope>
</reference>
<accession>A0A382VKW3</accession>
<feature type="non-terminal residue" evidence="1">
    <location>
        <position position="192"/>
    </location>
</feature>
<dbReference type="SUPFAM" id="SSF53474">
    <property type="entry name" value="alpha/beta-Hydrolases"/>
    <property type="match status" value="1"/>
</dbReference>
<protein>
    <recommendedName>
        <fullName evidence="2">Acetyl xylan esterase domain-containing protein</fullName>
    </recommendedName>
</protein>
<gene>
    <name evidence="1" type="ORF">METZ01_LOCUS399948</name>
</gene>
<feature type="non-terminal residue" evidence="1">
    <location>
        <position position="1"/>
    </location>
</feature>
<dbReference type="EMBL" id="UINC01152747">
    <property type="protein sequence ID" value="SVD47094.1"/>
    <property type="molecule type" value="Genomic_DNA"/>
</dbReference>
<proteinExistence type="predicted"/>
<evidence type="ECO:0008006" key="2">
    <source>
        <dbReference type="Google" id="ProtNLM"/>
    </source>
</evidence>
<organism evidence="1">
    <name type="scientific">marine metagenome</name>
    <dbReference type="NCBI Taxonomy" id="408172"/>
    <lineage>
        <taxon>unclassified sequences</taxon>
        <taxon>metagenomes</taxon>
        <taxon>ecological metagenomes</taxon>
    </lineage>
</organism>
<dbReference type="AlphaFoldDB" id="A0A382VKW3"/>
<dbReference type="Gene3D" id="3.40.50.1820">
    <property type="entry name" value="alpha/beta hydrolase"/>
    <property type="match status" value="1"/>
</dbReference>
<dbReference type="InterPro" id="IPR029058">
    <property type="entry name" value="AB_hydrolase_fold"/>
</dbReference>
<sequence>VDIASALNKAKANLKVNQEIIVLNSKNPFNFRDVLSDLDKVSDQEVYAILTYPPDEKETYPVVVGVAGSLGWSDHHYGYMDRYLDMGIATITLHSFKSRGIQSTVGEQVSVTIAMMVHDAYMLLNEIDNRANLDADNVAITGWSLGGGVSLFSAWKAVQQQLSPNLKFAAHLPFYPPCIANLDNLEFTDSPV</sequence>
<name>A0A382VKW3_9ZZZZ</name>